<accession>A0A830HML1</accession>
<dbReference type="Pfam" id="PF01593">
    <property type="entry name" value="Amino_oxidase"/>
    <property type="match status" value="1"/>
</dbReference>
<dbReference type="Gene3D" id="3.50.50.60">
    <property type="entry name" value="FAD/NAD(P)-binding domain"/>
    <property type="match status" value="2"/>
</dbReference>
<dbReference type="Proteomes" id="UP000660262">
    <property type="component" value="Unassembled WGS sequence"/>
</dbReference>
<comment type="caution">
    <text evidence="2">The sequence shown here is derived from an EMBL/GenBank/DDBJ whole genome shotgun (WGS) entry which is preliminary data.</text>
</comment>
<sequence>MAARCTGPHAVSRHSRLCVRSKYSTASTSKPLYVPRSSARSDAASATQDEEITADVVVVGAGVGGLCCAALLAEYGFDVAVVEAHDVPGGCAHAFERNGYTFDSGPSFFSGISSRPSTNPLGQVLHALDIRLPTIKYDAWDVHLPDGEVFRCKADGEAYRREVSRVGGPEALAQWQALERRMDPLAKVAGALPAAALRWDITAAATVFPYLPGLMSAGPGALFLQKPFAALVDDAGVKNSFLRSIIDLECFVLSGMKASGTITAEMAFMFMERNGAEGEGERSAIEYPIGGAGAVVDALVDALKKRGGSLHLRSAVEEIVVSDGRAVGVRTKAGRTLHARKAVISNASTWDTFGKLVKSEHLPPSWRRERTSTPMTDSFMHLHVGFDKSGLPDDLECHHIVVNDMEDISTEQNVVAISIPSVFDPNLAPEGKHLAHIYTAGNEPYSIWEGLDRRSDEYRQLKEQRSEVLWRALEKVVPDIRSRVDLSLVGTPLTHERFNRRSRGSYGPAISAAESSFPGPDTPIVGLYCCGDSTQPGIGLPAVAASGMIAANTIAPLDRHMKLLERISG</sequence>
<dbReference type="SUPFAM" id="SSF51905">
    <property type="entry name" value="FAD/NAD(P)-binding domain"/>
    <property type="match status" value="1"/>
</dbReference>
<dbReference type="PANTHER" id="PTHR46313:SF6">
    <property type="entry name" value="FAD_NAD(P)-BINDING OXIDOREDUCTASE FAMILY PROTEIN"/>
    <property type="match status" value="1"/>
</dbReference>
<dbReference type="InterPro" id="IPR036188">
    <property type="entry name" value="FAD/NAD-bd_sf"/>
</dbReference>
<dbReference type="InterPro" id="IPR045892">
    <property type="entry name" value="CrtISO-like"/>
</dbReference>
<keyword evidence="3" id="KW-1185">Reference proteome</keyword>
<feature type="domain" description="Amine oxidase" evidence="1">
    <location>
        <begin position="64"/>
        <end position="554"/>
    </location>
</feature>
<name>A0A830HML1_9CHLO</name>
<gene>
    <name evidence="2" type="ORF">PPROV_000716300</name>
</gene>
<dbReference type="InterPro" id="IPR002937">
    <property type="entry name" value="Amino_oxidase"/>
</dbReference>
<dbReference type="AlphaFoldDB" id="A0A830HML1"/>
<dbReference type="PANTHER" id="PTHR46313">
    <property type="match status" value="1"/>
</dbReference>
<proteinExistence type="predicted"/>
<evidence type="ECO:0000313" key="3">
    <source>
        <dbReference type="Proteomes" id="UP000660262"/>
    </source>
</evidence>
<reference evidence="2" key="1">
    <citation type="submission" date="2020-10" db="EMBL/GenBank/DDBJ databases">
        <title>Unveiling of a novel bifunctional photoreceptor, Dualchrome1, isolated from a cosmopolitan green alga.</title>
        <authorList>
            <person name="Suzuki S."/>
            <person name="Kawachi M."/>
        </authorList>
    </citation>
    <scope>NUCLEOTIDE SEQUENCE</scope>
    <source>
        <strain evidence="2">NIES 2893</strain>
    </source>
</reference>
<evidence type="ECO:0000313" key="2">
    <source>
        <dbReference type="EMBL" id="GHP08424.1"/>
    </source>
</evidence>
<dbReference type="PRINTS" id="PR00411">
    <property type="entry name" value="PNDRDTASEI"/>
</dbReference>
<dbReference type="GO" id="GO:0016491">
    <property type="term" value="F:oxidoreductase activity"/>
    <property type="evidence" value="ECO:0007669"/>
    <property type="project" value="InterPro"/>
</dbReference>
<protein>
    <recommendedName>
        <fullName evidence="1">Amine oxidase domain-containing protein</fullName>
    </recommendedName>
</protein>
<organism evidence="2 3">
    <name type="scientific">Pycnococcus provasolii</name>
    <dbReference type="NCBI Taxonomy" id="41880"/>
    <lineage>
        <taxon>Eukaryota</taxon>
        <taxon>Viridiplantae</taxon>
        <taxon>Chlorophyta</taxon>
        <taxon>Pseudoscourfieldiophyceae</taxon>
        <taxon>Pseudoscourfieldiales</taxon>
        <taxon>Pycnococcaceae</taxon>
        <taxon>Pycnococcus</taxon>
    </lineage>
</organism>
<evidence type="ECO:0000259" key="1">
    <source>
        <dbReference type="Pfam" id="PF01593"/>
    </source>
</evidence>
<dbReference type="EMBL" id="BNJQ01000020">
    <property type="protein sequence ID" value="GHP08424.1"/>
    <property type="molecule type" value="Genomic_DNA"/>
</dbReference>
<dbReference type="OrthoDB" id="7777654at2759"/>
<dbReference type="GO" id="GO:0016116">
    <property type="term" value="P:carotenoid metabolic process"/>
    <property type="evidence" value="ECO:0007669"/>
    <property type="project" value="InterPro"/>
</dbReference>